<proteinExistence type="predicted"/>
<organism evidence="1 2">
    <name type="scientific">Butyricimonas faecalis</name>
    <dbReference type="NCBI Taxonomy" id="2093856"/>
    <lineage>
        <taxon>Bacteria</taxon>
        <taxon>Pseudomonadati</taxon>
        <taxon>Bacteroidota</taxon>
        <taxon>Bacteroidia</taxon>
        <taxon>Bacteroidales</taxon>
        <taxon>Odoribacteraceae</taxon>
        <taxon>Butyricimonas</taxon>
    </lineage>
</organism>
<dbReference type="KEGG" id="buy:D8S85_19490"/>
<evidence type="ECO:0000313" key="2">
    <source>
        <dbReference type="Proteomes" id="UP000270673"/>
    </source>
</evidence>
<protein>
    <recommendedName>
        <fullName evidence="3">DUF4279 domain-containing protein</fullName>
    </recommendedName>
</protein>
<dbReference type="AlphaFoldDB" id="A0A3S9VY91"/>
<dbReference type="EMBL" id="CP032819">
    <property type="protein sequence ID" value="AZS31515.1"/>
    <property type="molecule type" value="Genomic_DNA"/>
</dbReference>
<dbReference type="OrthoDB" id="2086634at2"/>
<evidence type="ECO:0008006" key="3">
    <source>
        <dbReference type="Google" id="ProtNLM"/>
    </source>
</evidence>
<dbReference type="RefSeq" id="WP_106482190.1">
    <property type="nucleotide sequence ID" value="NZ_CP032819.1"/>
</dbReference>
<gene>
    <name evidence="1" type="ORF">D8S85_19490</name>
</gene>
<sequence length="127" mass="14973">MTGLKAVDFKIEKTMYYYSLRIYTVNLIQVRQVNELLGVRSNYPKEDDWSLEVVQKEDDPPFLFIDYFLSLLEGKYEKLESIGISRENISIWVLYEYEGQCNMEYDPVSIKKMGENGIALCISCWEK</sequence>
<dbReference type="Proteomes" id="UP000270673">
    <property type="component" value="Chromosome"/>
</dbReference>
<name>A0A3S9VY91_9BACT</name>
<accession>A0A3S9VY91</accession>
<evidence type="ECO:0000313" key="1">
    <source>
        <dbReference type="EMBL" id="AZS31515.1"/>
    </source>
</evidence>
<keyword evidence="2" id="KW-1185">Reference proteome</keyword>
<reference evidence="1 2" key="1">
    <citation type="submission" date="2018-10" db="EMBL/GenBank/DDBJ databases">
        <title>Butyricimonas faecalis sp. nov., isolated from human faeces and emended description of the genus Butyricimonas.</title>
        <authorList>
            <person name="Le Roy T."/>
            <person name="Van der Smissen P."/>
            <person name="Paquot A."/>
            <person name="Delzenne N."/>
            <person name="Muccioli G."/>
            <person name="Collet J.-F."/>
            <person name="Cani P.D."/>
        </authorList>
    </citation>
    <scope>NUCLEOTIDE SEQUENCE [LARGE SCALE GENOMIC DNA]</scope>
    <source>
        <strain evidence="1 2">H184</strain>
    </source>
</reference>